<dbReference type="PANTHER" id="PTHR35797">
    <property type="entry name" value="PROTEASE-RELATED"/>
    <property type="match status" value="1"/>
</dbReference>
<feature type="transmembrane region" description="Helical" evidence="1">
    <location>
        <begin position="141"/>
        <end position="160"/>
    </location>
</feature>
<sequence>MSFIRRYPFMSFFLIAFGWSWLNDYVGYYLVDQKPGLFSLTLTRTWGPLIAVLIVINAQGQSIQSWWKRVTYYRVAMKWYVAALALPFVLGETRSLIHWSAGAELQFQGYSPLLVVLNFVVVLFLGGALEELGWRDYVQRYVQNTYSVILVAIGVGVVWTLWHAPLFYLYDLPSYTANQFIPYLVTVVGLSLIFTWVYNGSGGVVLLPMLAHATANLPSFTTTSGNVSEAVTSIASILHPTSFVVVGLILLVIQNRFRPRTFT</sequence>
<dbReference type="PANTHER" id="PTHR35797:SF1">
    <property type="entry name" value="PROTEASE"/>
    <property type="match status" value="1"/>
</dbReference>
<dbReference type="Pfam" id="PF02517">
    <property type="entry name" value="Rce1-like"/>
    <property type="match status" value="1"/>
</dbReference>
<feature type="transmembrane region" description="Helical" evidence="1">
    <location>
        <begin position="12"/>
        <end position="31"/>
    </location>
</feature>
<feature type="transmembrane region" description="Helical" evidence="1">
    <location>
        <begin position="110"/>
        <end position="129"/>
    </location>
</feature>
<keyword evidence="4" id="KW-1185">Reference proteome</keyword>
<feature type="transmembrane region" description="Helical" evidence="1">
    <location>
        <begin position="70"/>
        <end position="90"/>
    </location>
</feature>
<evidence type="ECO:0000256" key="1">
    <source>
        <dbReference type="SAM" id="Phobius"/>
    </source>
</evidence>
<keyword evidence="1" id="KW-1133">Transmembrane helix</keyword>
<dbReference type="EMBL" id="JAUSTQ010000001">
    <property type="protein sequence ID" value="MDQ0158334.1"/>
    <property type="molecule type" value="Genomic_DNA"/>
</dbReference>
<organism evidence="3 4">
    <name type="scientific">Alkalibacillus salilacus</name>
    <dbReference type="NCBI Taxonomy" id="284582"/>
    <lineage>
        <taxon>Bacteria</taxon>
        <taxon>Bacillati</taxon>
        <taxon>Bacillota</taxon>
        <taxon>Bacilli</taxon>
        <taxon>Bacillales</taxon>
        <taxon>Bacillaceae</taxon>
        <taxon>Alkalibacillus</taxon>
    </lineage>
</organism>
<gene>
    <name evidence="3" type="ORF">J2S77_000284</name>
</gene>
<dbReference type="InterPro" id="IPR042150">
    <property type="entry name" value="MmRce1-like"/>
</dbReference>
<feature type="transmembrane region" description="Helical" evidence="1">
    <location>
        <begin position="233"/>
        <end position="253"/>
    </location>
</feature>
<evidence type="ECO:0000313" key="3">
    <source>
        <dbReference type="EMBL" id="MDQ0158334.1"/>
    </source>
</evidence>
<accession>A0ABT9VBI9</accession>
<dbReference type="Proteomes" id="UP001224359">
    <property type="component" value="Unassembled WGS sequence"/>
</dbReference>
<feature type="transmembrane region" description="Helical" evidence="1">
    <location>
        <begin position="204"/>
        <end position="221"/>
    </location>
</feature>
<feature type="domain" description="CAAX prenyl protease 2/Lysostaphin resistance protein A-like" evidence="2">
    <location>
        <begin position="114"/>
        <end position="217"/>
    </location>
</feature>
<protein>
    <submittedName>
        <fullName evidence="3">CDP-diacylglycerol--glycerol-3-phosphate 3-phosphatidyltransferase</fullName>
        <ecNumber evidence="3">2.7.8.5</ecNumber>
    </submittedName>
</protein>
<proteinExistence type="predicted"/>
<reference evidence="3 4" key="1">
    <citation type="submission" date="2023-07" db="EMBL/GenBank/DDBJ databases">
        <title>Genomic Encyclopedia of Type Strains, Phase IV (KMG-IV): sequencing the most valuable type-strain genomes for metagenomic binning, comparative biology and taxonomic classification.</title>
        <authorList>
            <person name="Goeker M."/>
        </authorList>
    </citation>
    <scope>NUCLEOTIDE SEQUENCE [LARGE SCALE GENOMIC DNA]</scope>
    <source>
        <strain evidence="3 4">DSM 16460</strain>
    </source>
</reference>
<evidence type="ECO:0000313" key="4">
    <source>
        <dbReference type="Proteomes" id="UP001224359"/>
    </source>
</evidence>
<keyword evidence="1" id="KW-0812">Transmembrane</keyword>
<comment type="caution">
    <text evidence="3">The sequence shown here is derived from an EMBL/GenBank/DDBJ whole genome shotgun (WGS) entry which is preliminary data.</text>
</comment>
<dbReference type="InterPro" id="IPR003675">
    <property type="entry name" value="Rce1/LyrA-like_dom"/>
</dbReference>
<feature type="transmembrane region" description="Helical" evidence="1">
    <location>
        <begin position="180"/>
        <end position="197"/>
    </location>
</feature>
<evidence type="ECO:0000259" key="2">
    <source>
        <dbReference type="Pfam" id="PF02517"/>
    </source>
</evidence>
<dbReference type="GO" id="GO:0008444">
    <property type="term" value="F:CDP-diacylglycerol-glycerol-3-phosphate 3-phosphatidyltransferase activity"/>
    <property type="evidence" value="ECO:0007669"/>
    <property type="project" value="UniProtKB-EC"/>
</dbReference>
<keyword evidence="3" id="KW-0808">Transferase</keyword>
<keyword evidence="1" id="KW-0472">Membrane</keyword>
<name>A0ABT9VBI9_9BACI</name>
<dbReference type="RefSeq" id="WP_306973956.1">
    <property type="nucleotide sequence ID" value="NZ_JAUSTQ010000001.1"/>
</dbReference>
<dbReference type="EC" id="2.7.8.5" evidence="3"/>
<feature type="transmembrane region" description="Helical" evidence="1">
    <location>
        <begin position="37"/>
        <end position="58"/>
    </location>
</feature>